<feature type="compositionally biased region" description="Polar residues" evidence="8">
    <location>
        <begin position="620"/>
        <end position="636"/>
    </location>
</feature>
<feature type="compositionally biased region" description="Basic and acidic residues" evidence="8">
    <location>
        <begin position="190"/>
        <end position="205"/>
    </location>
</feature>
<feature type="compositionally biased region" description="Polar residues" evidence="8">
    <location>
        <begin position="295"/>
        <end position="323"/>
    </location>
</feature>
<dbReference type="Pfam" id="PF08969">
    <property type="entry name" value="USP8_dimer"/>
    <property type="match status" value="1"/>
</dbReference>
<dbReference type="SMART" id="SM00450">
    <property type="entry name" value="RHOD"/>
    <property type="match status" value="1"/>
</dbReference>
<evidence type="ECO:0000313" key="13">
    <source>
        <dbReference type="Proteomes" id="UP000242770"/>
    </source>
</evidence>
<reference evidence="13" key="2">
    <citation type="submission" date="2014-06" db="EMBL/GenBank/DDBJ databases">
        <authorList>
            <person name="Berkman P.J."/>
        </authorList>
    </citation>
    <scope>NUCLEOTIDE SEQUENCE [LARGE SCALE GENOMIC DNA]</scope>
</reference>
<evidence type="ECO:0000256" key="6">
    <source>
        <dbReference type="ARBA" id="ARBA00022801"/>
    </source>
</evidence>
<dbReference type="EMBL" id="LK056650">
    <property type="protein sequence ID" value="CDS82010.1"/>
    <property type="molecule type" value="Genomic_DNA"/>
</dbReference>
<keyword evidence="4" id="KW-0645">Protease</keyword>
<evidence type="ECO:0000256" key="5">
    <source>
        <dbReference type="ARBA" id="ARBA00022786"/>
    </source>
</evidence>
<gene>
    <name evidence="11" type="primary">SSCI34210.1</name>
    <name evidence="12" type="ORF">SPSC_00192</name>
</gene>
<evidence type="ECO:0000256" key="8">
    <source>
        <dbReference type="SAM" id="MobiDB-lite"/>
    </source>
</evidence>
<dbReference type="SUPFAM" id="SSF54001">
    <property type="entry name" value="Cysteine proteinases"/>
    <property type="match status" value="1"/>
</dbReference>
<dbReference type="PANTHER" id="PTHR21646">
    <property type="entry name" value="UBIQUITIN CARBOXYL-TERMINAL HYDROLASE"/>
    <property type="match status" value="1"/>
</dbReference>
<dbReference type="SUPFAM" id="SSF52821">
    <property type="entry name" value="Rhodanese/Cell cycle control phosphatase"/>
    <property type="match status" value="1"/>
</dbReference>
<feature type="compositionally biased region" description="Polar residues" evidence="8">
    <location>
        <begin position="711"/>
        <end position="721"/>
    </location>
</feature>
<feature type="compositionally biased region" description="Low complexity" evidence="8">
    <location>
        <begin position="421"/>
        <end position="434"/>
    </location>
</feature>
<dbReference type="InterPro" id="IPR001763">
    <property type="entry name" value="Rhodanese-like_dom"/>
</dbReference>
<dbReference type="GO" id="GO:0004843">
    <property type="term" value="F:cysteine-type deubiquitinase activity"/>
    <property type="evidence" value="ECO:0007669"/>
    <property type="project" value="UniProtKB-EC"/>
</dbReference>
<dbReference type="InterPro" id="IPR001394">
    <property type="entry name" value="Peptidase_C19_UCH"/>
</dbReference>
<feature type="region of interest" description="Disordered" evidence="8">
    <location>
        <begin position="270"/>
        <end position="434"/>
    </location>
</feature>
<name>A0A0F7RY76_9BASI</name>
<feature type="compositionally biased region" description="Low complexity" evidence="8">
    <location>
        <begin position="691"/>
        <end position="701"/>
    </location>
</feature>
<feature type="compositionally biased region" description="Polar residues" evidence="8">
    <location>
        <begin position="762"/>
        <end position="776"/>
    </location>
</feature>
<evidence type="ECO:0000256" key="2">
    <source>
        <dbReference type="ARBA" id="ARBA00009085"/>
    </source>
</evidence>
<evidence type="ECO:0000313" key="12">
    <source>
        <dbReference type="EMBL" id="CDS82010.1"/>
    </source>
</evidence>
<protein>
    <recommendedName>
        <fullName evidence="3">ubiquitinyl hydrolase 1</fullName>
        <ecNumber evidence="3">3.4.19.12</ecNumber>
    </recommendedName>
</protein>
<dbReference type="PROSITE" id="PS50235">
    <property type="entry name" value="USP_3"/>
    <property type="match status" value="1"/>
</dbReference>
<feature type="compositionally biased region" description="Basic and acidic residues" evidence="8">
    <location>
        <begin position="352"/>
        <end position="363"/>
    </location>
</feature>
<dbReference type="EC" id="3.4.19.12" evidence="3"/>
<dbReference type="Gene3D" id="3.90.70.10">
    <property type="entry name" value="Cysteine proteinases"/>
    <property type="match status" value="1"/>
</dbReference>
<feature type="domain" description="USP" evidence="10">
    <location>
        <begin position="870"/>
        <end position="1226"/>
    </location>
</feature>
<dbReference type="InterPro" id="IPR028889">
    <property type="entry name" value="USP"/>
</dbReference>
<dbReference type="Gene3D" id="3.40.250.10">
    <property type="entry name" value="Rhodanese-like domain"/>
    <property type="match status" value="1"/>
</dbReference>
<dbReference type="GO" id="GO:0016579">
    <property type="term" value="P:protein deubiquitination"/>
    <property type="evidence" value="ECO:0007669"/>
    <property type="project" value="InterPro"/>
</dbReference>
<feature type="domain" description="Rhodanese" evidence="9">
    <location>
        <begin position="486"/>
        <end position="617"/>
    </location>
</feature>
<dbReference type="InterPro" id="IPR050185">
    <property type="entry name" value="Ub_carboxyl-term_hydrolase"/>
</dbReference>
<keyword evidence="5" id="KW-0833">Ubl conjugation pathway</keyword>
<feature type="compositionally biased region" description="Low complexity" evidence="8">
    <location>
        <begin position="1"/>
        <end position="22"/>
    </location>
</feature>
<feature type="compositionally biased region" description="Polar residues" evidence="8">
    <location>
        <begin position="270"/>
        <end position="287"/>
    </location>
</feature>
<reference evidence="12" key="3">
    <citation type="submission" date="2014-06" db="EMBL/GenBank/DDBJ databases">
        <authorList>
            <person name="Ju J."/>
            <person name="Zhang J."/>
        </authorList>
    </citation>
    <scope>NUCLEOTIDE SEQUENCE</scope>
    <source>
        <strain evidence="12">SscI8</strain>
    </source>
</reference>
<evidence type="ECO:0000259" key="9">
    <source>
        <dbReference type="PROSITE" id="PS50206"/>
    </source>
</evidence>
<feature type="compositionally biased region" description="Polar residues" evidence="8">
    <location>
        <begin position="390"/>
        <end position="420"/>
    </location>
</feature>
<keyword evidence="6 12" id="KW-0378">Hydrolase</keyword>
<dbReference type="OrthoDB" id="292964at2759"/>
<dbReference type="InterPro" id="IPR015063">
    <property type="entry name" value="USP8_dimer"/>
</dbReference>
<dbReference type="CDD" id="cd02674">
    <property type="entry name" value="Peptidase_C19R"/>
    <property type="match status" value="1"/>
</dbReference>
<feature type="region of interest" description="Disordered" evidence="8">
    <location>
        <begin position="1"/>
        <end position="27"/>
    </location>
</feature>
<dbReference type="GO" id="GO:0006508">
    <property type="term" value="P:proteolysis"/>
    <property type="evidence" value="ECO:0007669"/>
    <property type="project" value="UniProtKB-KW"/>
</dbReference>
<evidence type="ECO:0000256" key="3">
    <source>
        <dbReference type="ARBA" id="ARBA00012759"/>
    </source>
</evidence>
<dbReference type="Gene3D" id="1.20.58.80">
    <property type="entry name" value="Phosphotransferase system, lactose/cellobiose-type IIA subunit"/>
    <property type="match status" value="1"/>
</dbReference>
<dbReference type="PROSITE" id="PS50206">
    <property type="entry name" value="RHODANESE_3"/>
    <property type="match status" value="1"/>
</dbReference>
<comment type="similarity">
    <text evidence="2">Belongs to the peptidase C19 family.</text>
</comment>
<dbReference type="PANTHER" id="PTHR21646:SF95">
    <property type="entry name" value="UBIQUITIN CARBOXYL-TERMINAL HYDROLASE 4-RELATED"/>
    <property type="match status" value="1"/>
</dbReference>
<keyword evidence="7" id="KW-0788">Thiol protease</keyword>
<accession>A0A0F7RY76</accession>
<dbReference type="PROSITE" id="PS00973">
    <property type="entry name" value="USP_2"/>
    <property type="match status" value="1"/>
</dbReference>
<evidence type="ECO:0000256" key="4">
    <source>
        <dbReference type="ARBA" id="ARBA00022670"/>
    </source>
</evidence>
<dbReference type="InterPro" id="IPR036873">
    <property type="entry name" value="Rhodanese-like_dom_sf"/>
</dbReference>
<feature type="compositionally biased region" description="Low complexity" evidence="8">
    <location>
        <begin position="139"/>
        <end position="159"/>
    </location>
</feature>
<dbReference type="Pfam" id="PF00443">
    <property type="entry name" value="UCH"/>
    <property type="match status" value="1"/>
</dbReference>
<dbReference type="STRING" id="49012.A0A0F7RY76"/>
<comment type="catalytic activity">
    <reaction evidence="1">
        <text>Thiol-dependent hydrolysis of ester, thioester, amide, peptide and isopeptide bonds formed by the C-terminal Gly of ubiquitin (a 76-residue protein attached to proteins as an intracellular targeting signal).</text>
        <dbReference type="EC" id="3.4.19.12"/>
    </reaction>
</comment>
<dbReference type="SUPFAM" id="SSF140856">
    <property type="entry name" value="USP8 N-terminal domain-like"/>
    <property type="match status" value="1"/>
</dbReference>
<evidence type="ECO:0000259" key="10">
    <source>
        <dbReference type="PROSITE" id="PS50235"/>
    </source>
</evidence>
<feature type="compositionally biased region" description="Low complexity" evidence="8">
    <location>
        <begin position="170"/>
        <end position="185"/>
    </location>
</feature>
<dbReference type="PROSITE" id="PS00972">
    <property type="entry name" value="USP_1"/>
    <property type="match status" value="1"/>
</dbReference>
<dbReference type="InterPro" id="IPR038765">
    <property type="entry name" value="Papain-like_cys_pep_sf"/>
</dbReference>
<proteinExistence type="inferred from homology"/>
<keyword evidence="13" id="KW-1185">Reference proteome</keyword>
<feature type="compositionally biased region" description="Low complexity" evidence="8">
    <location>
        <begin position="793"/>
        <end position="806"/>
    </location>
</feature>
<sequence>MPAVVGAATGSAAAPNPSSPHSKSTFLSANHPLNLRKQAQPQLDSSFSVKTYIGAANALLEKARAADAQDQIEVAFVNYLKAANVAAFIAKHDDWPRISKARGSVYTAYNELMKQTPAFIERTKRLESQLAIREERNAKASAEAAAEQARNAQLQRQAQPPGDSALRIQAPANSSSSAAAAPAANDSDDDHSAHGTDAEPVDHHATGRRTGSSLADRLQALRNSAASDPAELRNRARSNSAGSALGLPRSGDLATHLESLAEHDVSSFSTNDLNQALPDASSSSQPSFPDVPTASEFNSSYPTIDQFESSSNQQHASNGNNDASDFPAPPTHPVGKVKRPLPAPPTASSTDVTREFALARDVPDPFDSSAKPVPQRQIDGLPHQDPRRFSLQQHNSRHSSSSAVPTLQHQQHASTAMRNSASAAGAPLNTAAATTEPRSLIVGSKPSLPFKNHISVEELFAFLHPGFEKFTDAQGNHKIGKKMGLDVLLLDVRSRAEFEAGRILGGKTVCIEPITLREGMSSADIEDKLVLSPPEEQSAFASRNRFDLVVLYDRNLRSLRGSPSADKIPQDPAAQARMDILIRAIYENEFTKTLSHQPVLLIGGFERWAQKAGDKLILRSSNSTNGTVPASRSSISFEPGTRFPTADDPSTRAATAEQAREQELKRARRQQQVFADGTGASSPYLPPSAPASPSGLSRSGGMQPGGIYPSRATNGTSSPFATGSMDGSGYSVPSLPARTYQGAPSFPPAAAHRPPSRSNSSTTFDYPQLKPNSVSGAVSPYGLAAAPQPPPMAASTASPSAATTNPGDRSQSASGSVPLVPGTGSAGGNDPSKKQVMAPGYAGHLSTQSSRMYASPTNGRSADEIKIGLTGLKNLGNSCYMNSTLQCLSATIPLARFLLDGSYKQAINRTNPLGTQGQLATALAGLVHVMWGEKYAFVSPVTFREAMARFAPSFRGYDQHDSQEFLAILLDGLHEDLNYVVTRPAAVEMTPERENELETLPQQIASVKEWSIYRMRNDSLIVDWFQGQFRNKLTCLTCGKTSTTYEAFTYLSLPVPHGRGVGKVTLQQCLDAFVREEVLDKADMWNCSRCKKPRKATKRLSISRLPQILLIHLKRFSFKGPFTDKIDTTVTFPTSTALDLTNYMPPPLPPGTSKAANVPVSQSQIPPYLYDLYAVTHHFGSLNTGHYTATVRSNREWWYCDDSRIAKGDDKQLHTNSPYVLWFRRRPN</sequence>
<evidence type="ECO:0000256" key="7">
    <source>
        <dbReference type="ARBA" id="ARBA00022807"/>
    </source>
</evidence>
<reference evidence="11" key="1">
    <citation type="submission" date="2014-06" db="EMBL/GenBank/DDBJ databases">
        <authorList>
            <person name="Berkman J.Paul."/>
        </authorList>
    </citation>
    <scope>NUCLEOTIDE SEQUENCE [LARGE SCALE GENOMIC DNA]</scope>
</reference>
<dbReference type="EMBL" id="CCFA01001913">
    <property type="protein sequence ID" value="CDS00039.1"/>
    <property type="molecule type" value="Genomic_DNA"/>
</dbReference>
<feature type="region of interest" description="Disordered" evidence="8">
    <location>
        <begin position="139"/>
        <end position="248"/>
    </location>
</feature>
<dbReference type="AlphaFoldDB" id="A0A0F7RY76"/>
<feature type="compositionally biased region" description="Low complexity" evidence="8">
    <location>
        <begin position="748"/>
        <end position="761"/>
    </location>
</feature>
<feature type="region of interest" description="Disordered" evidence="8">
    <location>
        <begin position="620"/>
        <end position="838"/>
    </location>
</feature>
<evidence type="ECO:0000313" key="11">
    <source>
        <dbReference type="EMBL" id="CDS00039.1"/>
    </source>
</evidence>
<evidence type="ECO:0000256" key="1">
    <source>
        <dbReference type="ARBA" id="ARBA00000707"/>
    </source>
</evidence>
<dbReference type="Proteomes" id="UP000242770">
    <property type="component" value="Unassembled WGS sequence"/>
</dbReference>
<organism evidence="11 13">
    <name type="scientific">Sporisorium scitamineum</name>
    <dbReference type="NCBI Taxonomy" id="49012"/>
    <lineage>
        <taxon>Eukaryota</taxon>
        <taxon>Fungi</taxon>
        <taxon>Dikarya</taxon>
        <taxon>Basidiomycota</taxon>
        <taxon>Ustilaginomycotina</taxon>
        <taxon>Ustilaginomycetes</taxon>
        <taxon>Ustilaginales</taxon>
        <taxon>Ustilaginaceae</taxon>
        <taxon>Sporisorium</taxon>
    </lineage>
</organism>
<dbReference type="InterPro" id="IPR018200">
    <property type="entry name" value="USP_CS"/>
</dbReference>